<name>A0ACB9RW45_9MYRT</name>
<organism evidence="1 2">
    <name type="scientific">Melastoma candidum</name>
    <dbReference type="NCBI Taxonomy" id="119954"/>
    <lineage>
        <taxon>Eukaryota</taxon>
        <taxon>Viridiplantae</taxon>
        <taxon>Streptophyta</taxon>
        <taxon>Embryophyta</taxon>
        <taxon>Tracheophyta</taxon>
        <taxon>Spermatophyta</taxon>
        <taxon>Magnoliopsida</taxon>
        <taxon>eudicotyledons</taxon>
        <taxon>Gunneridae</taxon>
        <taxon>Pentapetalae</taxon>
        <taxon>rosids</taxon>
        <taxon>malvids</taxon>
        <taxon>Myrtales</taxon>
        <taxon>Melastomataceae</taxon>
        <taxon>Melastomatoideae</taxon>
        <taxon>Melastomateae</taxon>
        <taxon>Melastoma</taxon>
    </lineage>
</organism>
<sequence>MLHSPWQAHSSFVDKLLLAFNLVEVTVKRGIPQSIYYSRCRNLLQYYPLPSLAPSFSPSIYLHKLLHRPNGNIKNWKEPSKPPNRGAEPGSRSRRSTRHLQTQSPLPPHQHPQKPGAVQGSCREWVQ</sequence>
<evidence type="ECO:0000313" key="1">
    <source>
        <dbReference type="EMBL" id="KAI4382925.1"/>
    </source>
</evidence>
<keyword evidence="2" id="KW-1185">Reference proteome</keyword>
<reference evidence="2" key="1">
    <citation type="journal article" date="2023" name="Front. Plant Sci.">
        <title>Chromosomal-level genome assembly of Melastoma candidum provides insights into trichome evolution.</title>
        <authorList>
            <person name="Zhong Y."/>
            <person name="Wu W."/>
            <person name="Sun C."/>
            <person name="Zou P."/>
            <person name="Liu Y."/>
            <person name="Dai S."/>
            <person name="Zhou R."/>
        </authorList>
    </citation>
    <scope>NUCLEOTIDE SEQUENCE [LARGE SCALE GENOMIC DNA]</scope>
</reference>
<comment type="caution">
    <text evidence="1">The sequence shown here is derived from an EMBL/GenBank/DDBJ whole genome shotgun (WGS) entry which is preliminary data.</text>
</comment>
<proteinExistence type="predicted"/>
<dbReference type="Proteomes" id="UP001057402">
    <property type="component" value="Chromosome 3"/>
</dbReference>
<dbReference type="EMBL" id="CM042882">
    <property type="protein sequence ID" value="KAI4382925.1"/>
    <property type="molecule type" value="Genomic_DNA"/>
</dbReference>
<evidence type="ECO:0000313" key="2">
    <source>
        <dbReference type="Proteomes" id="UP001057402"/>
    </source>
</evidence>
<protein>
    <submittedName>
        <fullName evidence="1">Uncharacterized protein</fullName>
    </submittedName>
</protein>
<gene>
    <name evidence="1" type="ORF">MLD38_008819</name>
</gene>
<accession>A0ACB9RW45</accession>